<accession>A0AAE1TIK9</accession>
<comment type="subunit">
    <text evidence="1">Homodimer.</text>
</comment>
<dbReference type="SMART" id="SM00886">
    <property type="entry name" value="Dabb"/>
    <property type="match status" value="1"/>
</dbReference>
<comment type="caution">
    <text evidence="3">The sequence shown here is derived from an EMBL/GenBank/DDBJ whole genome shotgun (WGS) entry which is preliminary data.</text>
</comment>
<dbReference type="Gene3D" id="3.30.70.100">
    <property type="match status" value="1"/>
</dbReference>
<dbReference type="PANTHER" id="PTHR33178">
    <property type="match status" value="1"/>
</dbReference>
<organism evidence="3 4">
    <name type="scientific">Acacia crassicarpa</name>
    <name type="common">northern wattle</name>
    <dbReference type="NCBI Taxonomy" id="499986"/>
    <lineage>
        <taxon>Eukaryota</taxon>
        <taxon>Viridiplantae</taxon>
        <taxon>Streptophyta</taxon>
        <taxon>Embryophyta</taxon>
        <taxon>Tracheophyta</taxon>
        <taxon>Spermatophyta</taxon>
        <taxon>Magnoliopsida</taxon>
        <taxon>eudicotyledons</taxon>
        <taxon>Gunneridae</taxon>
        <taxon>Pentapetalae</taxon>
        <taxon>rosids</taxon>
        <taxon>fabids</taxon>
        <taxon>Fabales</taxon>
        <taxon>Fabaceae</taxon>
        <taxon>Caesalpinioideae</taxon>
        <taxon>mimosoid clade</taxon>
        <taxon>Acacieae</taxon>
        <taxon>Acacia</taxon>
    </lineage>
</organism>
<dbReference type="InterPro" id="IPR013097">
    <property type="entry name" value="Dabb"/>
</dbReference>
<dbReference type="AlphaFoldDB" id="A0AAE1TIK9"/>
<gene>
    <name evidence="3" type="ORF">QN277_002932</name>
</gene>
<dbReference type="Pfam" id="PF07876">
    <property type="entry name" value="Dabb"/>
    <property type="match status" value="1"/>
</dbReference>
<evidence type="ECO:0000313" key="3">
    <source>
        <dbReference type="EMBL" id="KAK4286371.1"/>
    </source>
</evidence>
<dbReference type="Proteomes" id="UP001293593">
    <property type="component" value="Unassembled WGS sequence"/>
</dbReference>
<dbReference type="InterPro" id="IPR044662">
    <property type="entry name" value="HS1/DABB1-like"/>
</dbReference>
<reference evidence="3" key="1">
    <citation type="submission" date="2023-10" db="EMBL/GenBank/DDBJ databases">
        <title>Chromosome-level genome of the transformable northern wattle, Acacia crassicarpa.</title>
        <authorList>
            <person name="Massaro I."/>
            <person name="Sinha N.R."/>
            <person name="Poethig S."/>
            <person name="Leichty A.R."/>
        </authorList>
    </citation>
    <scope>NUCLEOTIDE SEQUENCE</scope>
    <source>
        <strain evidence="3">Acra3RX</strain>
        <tissue evidence="3">Leaf</tissue>
    </source>
</reference>
<dbReference type="SUPFAM" id="SSF54909">
    <property type="entry name" value="Dimeric alpha+beta barrel"/>
    <property type="match status" value="1"/>
</dbReference>
<sequence>MGEGEFKHLVVVKFKEGVVVEDLIKGMEKMVSEIDTVKSFEWGKDVESLDVLRQGFTHAFLMTFSKKEEFAAFQGHPNHVEFSTTFSAAIEKIVVLDFPATLVKAPA</sequence>
<evidence type="ECO:0000313" key="4">
    <source>
        <dbReference type="Proteomes" id="UP001293593"/>
    </source>
</evidence>
<dbReference type="PANTHER" id="PTHR33178:SF4">
    <property type="entry name" value="EXPRESSED PROTEIN"/>
    <property type="match status" value="1"/>
</dbReference>
<keyword evidence="4" id="KW-1185">Reference proteome</keyword>
<dbReference type="InterPro" id="IPR011008">
    <property type="entry name" value="Dimeric_a/b-barrel"/>
</dbReference>
<name>A0AAE1TIK9_9FABA</name>
<proteinExistence type="predicted"/>
<evidence type="ECO:0000259" key="2">
    <source>
        <dbReference type="PROSITE" id="PS51502"/>
    </source>
</evidence>
<evidence type="ECO:0000256" key="1">
    <source>
        <dbReference type="ARBA" id="ARBA00011738"/>
    </source>
</evidence>
<protein>
    <recommendedName>
        <fullName evidence="2">Stress-response A/B barrel domain-containing protein</fullName>
    </recommendedName>
</protein>
<dbReference type="EMBL" id="JAWXYG010000001">
    <property type="protein sequence ID" value="KAK4286371.1"/>
    <property type="molecule type" value="Genomic_DNA"/>
</dbReference>
<dbReference type="PROSITE" id="PS51502">
    <property type="entry name" value="S_R_A_B_BARREL"/>
    <property type="match status" value="1"/>
</dbReference>
<feature type="domain" description="Stress-response A/B barrel" evidence="2">
    <location>
        <begin position="6"/>
        <end position="98"/>
    </location>
</feature>